<keyword evidence="3" id="KW-1185">Reference proteome</keyword>
<dbReference type="Proteomes" id="UP000310108">
    <property type="component" value="Unassembled WGS sequence"/>
</dbReference>
<comment type="caution">
    <text evidence="2">The sequence shown here is derived from an EMBL/GenBank/DDBJ whole genome shotgun (WGS) entry which is preliminary data.</text>
</comment>
<dbReference type="EMBL" id="PJEX01000173">
    <property type="protein sequence ID" value="TKW53661.1"/>
    <property type="molecule type" value="Genomic_DNA"/>
</dbReference>
<evidence type="ECO:0000313" key="3">
    <source>
        <dbReference type="Proteomes" id="UP000310108"/>
    </source>
</evidence>
<evidence type="ECO:0000256" key="1">
    <source>
        <dbReference type="SAM" id="Phobius"/>
    </source>
</evidence>
<evidence type="ECO:0000313" key="2">
    <source>
        <dbReference type="EMBL" id="TKW53661.1"/>
    </source>
</evidence>
<organism evidence="2 3">
    <name type="scientific">Colletotrichum tanaceti</name>
    <dbReference type="NCBI Taxonomy" id="1306861"/>
    <lineage>
        <taxon>Eukaryota</taxon>
        <taxon>Fungi</taxon>
        <taxon>Dikarya</taxon>
        <taxon>Ascomycota</taxon>
        <taxon>Pezizomycotina</taxon>
        <taxon>Sordariomycetes</taxon>
        <taxon>Hypocreomycetidae</taxon>
        <taxon>Glomerellales</taxon>
        <taxon>Glomerellaceae</taxon>
        <taxon>Colletotrichum</taxon>
        <taxon>Colletotrichum destructivum species complex</taxon>
    </lineage>
</organism>
<feature type="transmembrane region" description="Helical" evidence="1">
    <location>
        <begin position="12"/>
        <end position="30"/>
    </location>
</feature>
<reference evidence="2 3" key="1">
    <citation type="journal article" date="2019" name="PLoS ONE">
        <title>Comparative genome analysis indicates high evolutionary potential of pathogenicity genes in Colletotrichum tanaceti.</title>
        <authorList>
            <person name="Lelwala R.V."/>
            <person name="Korhonen P.K."/>
            <person name="Young N.D."/>
            <person name="Scott J.B."/>
            <person name="Ades P.A."/>
            <person name="Gasser R.B."/>
            <person name="Taylor P.W.J."/>
        </authorList>
    </citation>
    <scope>NUCLEOTIDE SEQUENCE [LARGE SCALE GENOMIC DNA]</scope>
    <source>
        <strain evidence="2">BRIP57314</strain>
    </source>
</reference>
<keyword evidence="1" id="KW-1133">Transmembrane helix</keyword>
<name>A0A4U6XD28_9PEZI</name>
<dbReference type="OrthoDB" id="4810468at2759"/>
<gene>
    <name evidence="2" type="ORF">CTA1_5494</name>
</gene>
<sequence>MELPHLTTAGSYVAFTCLFNFLFLSLSLFTQAQLTQQVFFFKTELAQLSRLFTPILTDQLTHICLTEVAIEGEMDVTMKDVTGDETGDEMGGVFPSKPPIIQVIREDHTLPDIARGGGAIGKLGKTSKSARRCQLPTRLVHAANQDQYGSEANRFIDENQFDGLIGHSAIMANPSIKVHSNESDVGRSIDAHINDPVAKALCHGYGKIFKMVSHSQDTMTTKILDSTRLPHEPHAMTLIPDWAAKCQLSLPGEPVKRSSLMMEYKDRDLLPIEEFDEEARLGSIEAQTETAERLIVQAARARRSIRVGTDLSVTQRAHINARYRGLRGIAYDEPELVSTLGLPFSSRFAPKVKAIMEQGTSYLLQRCCRRGIFICWDSMFTMCLPDMEIKNNALDQLRAGPGRTCVITIKRNLNEFPREVLGA</sequence>
<proteinExistence type="predicted"/>
<keyword evidence="1" id="KW-0472">Membrane</keyword>
<dbReference type="AlphaFoldDB" id="A0A4U6XD28"/>
<accession>A0A4U6XD28</accession>
<keyword evidence="1" id="KW-0812">Transmembrane</keyword>
<protein>
    <submittedName>
        <fullName evidence="2">Uncharacterized protein</fullName>
    </submittedName>
</protein>